<dbReference type="RefSeq" id="YP_009210819.1">
    <property type="nucleotide sequence ID" value="NC_028933.1"/>
</dbReference>
<evidence type="ECO:0000313" key="1">
    <source>
        <dbReference type="EMBL" id="AJD82729.1"/>
    </source>
</evidence>
<sequence length="63" mass="7363">MKKYVVNVQFQDTKVFYADFYRIEGEIIRFFQGEADTNPLLNRSLEVGAVRGWTSVEEKEDGQ</sequence>
<keyword evidence="2" id="KW-1185">Reference proteome</keyword>
<proteinExistence type="predicted"/>
<organism evidence="1 2">
    <name type="scientific">Pseudomonas phage PhiCHU</name>
    <dbReference type="NCBI Taxonomy" id="1589273"/>
    <lineage>
        <taxon>Viruses</taxon>
        <taxon>Duplodnaviria</taxon>
        <taxon>Heunggongvirae</taxon>
        <taxon>Uroviricota</taxon>
        <taxon>Caudoviricetes</taxon>
        <taxon>Bruynoghevirus</taxon>
        <taxon>Bruynoghevirus CHU</taxon>
    </lineage>
</organism>
<accession>A0A0B5A436</accession>
<name>A0A0B5A436_9CAUD</name>
<reference evidence="1 2" key="1">
    <citation type="submission" date="2014-12" db="EMBL/GenBank/DDBJ databases">
        <authorList>
            <person name="Magill D.J."/>
            <person name="Shaburova O.V."/>
            <person name="Chesnokova E.N."/>
            <person name="Pleteneva E.A."/>
            <person name="Krylov V.N."/>
            <person name="Kulakov L.A."/>
        </authorList>
    </citation>
    <scope>NUCLEOTIDE SEQUENCE [LARGE SCALE GENOMIC DNA]</scope>
</reference>
<gene>
    <name evidence="1" type="ORF">PhiCHU_36</name>
</gene>
<evidence type="ECO:0000313" key="2">
    <source>
        <dbReference type="Proteomes" id="UP000031719"/>
    </source>
</evidence>
<dbReference type="EMBL" id="KP233880">
    <property type="protein sequence ID" value="AJD82729.1"/>
    <property type="molecule type" value="Genomic_DNA"/>
</dbReference>
<dbReference type="KEGG" id="vg:26637262"/>
<dbReference type="Proteomes" id="UP000031719">
    <property type="component" value="Segment"/>
</dbReference>
<dbReference type="OrthoDB" id="23283at10239"/>
<protein>
    <submittedName>
        <fullName evidence="1">Uncharacterized protein</fullName>
    </submittedName>
</protein>
<dbReference type="GeneID" id="26637262"/>